<evidence type="ECO:0000256" key="1">
    <source>
        <dbReference type="SAM" id="MobiDB-lite"/>
    </source>
</evidence>
<dbReference type="Pfam" id="PF15991">
    <property type="entry name" value="G_path_suppress"/>
    <property type="match status" value="1"/>
</dbReference>
<dbReference type="PANTHER" id="PTHR22654">
    <property type="entry name" value="G PROTEIN PATHWAY SUPPRESSOR 2"/>
    <property type="match status" value="1"/>
</dbReference>
<feature type="region of interest" description="Disordered" evidence="1">
    <location>
        <begin position="20"/>
        <end position="57"/>
    </location>
</feature>
<protein>
    <submittedName>
        <fullName evidence="2">Uncharacterized protein</fullName>
    </submittedName>
</protein>
<gene>
    <name evidence="2" type="ORF">TBIB3V08_LOCUS9432</name>
</gene>
<feature type="compositionally biased region" description="Basic and acidic residues" evidence="1">
    <location>
        <begin position="86"/>
        <end position="97"/>
    </location>
</feature>
<dbReference type="EMBL" id="OD568567">
    <property type="protein sequence ID" value="CAD7447116.1"/>
    <property type="molecule type" value="Genomic_DNA"/>
</dbReference>
<dbReference type="InterPro" id="IPR026094">
    <property type="entry name" value="GPS2"/>
</dbReference>
<dbReference type="AlphaFoldDB" id="A0A7R9F5N6"/>
<sequence>MDQAPHNLENVKPNVHLRNTENKFDYRNDSPPQKCPREEGGGFTVMPSATLNRPKRSEEMWETLKVYIIKQRQKKKQEQEADEEVERQRKERERQQKQDVMTLGETREQILQLEMRLKELKDEKHQLFLQLKKVLNEDDNRRRQLVKENNDMMSLHGYPAVAISGHPQLFLQQSIPLAGRAPIYKVAPQHTLLPPGTLKRSRSPSPPPQSYHQGYGYKPGTIPGYSTQKLDDGRRGHEYVRAVLWNSKYKAPQPNLTLEFCLTGEIPIWNELMTSEVFMKTSNSTSIIDMCRNLFILQLVYPARNLFILLEKLSGQQLSENSNGILRSTEIILFYHYLRKDKIHPANKFLLSIVLAFSYNNCSSQSSKNSERTTSPDIIHSLFLPDMGRAWVG</sequence>
<evidence type="ECO:0000313" key="2">
    <source>
        <dbReference type="EMBL" id="CAD7447116.1"/>
    </source>
</evidence>
<dbReference type="GO" id="GO:0005667">
    <property type="term" value="C:transcription regulator complex"/>
    <property type="evidence" value="ECO:0007669"/>
    <property type="project" value="TreeGrafter"/>
</dbReference>
<feature type="region of interest" description="Disordered" evidence="1">
    <location>
        <begin position="72"/>
        <end position="98"/>
    </location>
</feature>
<dbReference type="GO" id="GO:0006357">
    <property type="term" value="P:regulation of transcription by RNA polymerase II"/>
    <property type="evidence" value="ECO:0007669"/>
    <property type="project" value="TreeGrafter"/>
</dbReference>
<name>A0A7R9F5N6_9NEOP</name>
<reference evidence="2" key="1">
    <citation type="submission" date="2020-11" db="EMBL/GenBank/DDBJ databases">
        <authorList>
            <person name="Tran Van P."/>
        </authorList>
    </citation>
    <scope>NUCLEOTIDE SEQUENCE</scope>
</reference>
<feature type="region of interest" description="Disordered" evidence="1">
    <location>
        <begin position="194"/>
        <end position="221"/>
    </location>
</feature>
<organism evidence="2">
    <name type="scientific">Timema bartmani</name>
    <dbReference type="NCBI Taxonomy" id="61472"/>
    <lineage>
        <taxon>Eukaryota</taxon>
        <taxon>Metazoa</taxon>
        <taxon>Ecdysozoa</taxon>
        <taxon>Arthropoda</taxon>
        <taxon>Hexapoda</taxon>
        <taxon>Insecta</taxon>
        <taxon>Pterygota</taxon>
        <taxon>Neoptera</taxon>
        <taxon>Polyneoptera</taxon>
        <taxon>Phasmatodea</taxon>
        <taxon>Timematodea</taxon>
        <taxon>Timematoidea</taxon>
        <taxon>Timematidae</taxon>
        <taxon>Timema</taxon>
    </lineage>
</organism>
<dbReference type="GO" id="GO:0003712">
    <property type="term" value="F:transcription coregulator activity"/>
    <property type="evidence" value="ECO:0007669"/>
    <property type="project" value="TreeGrafter"/>
</dbReference>
<accession>A0A7R9F5N6</accession>
<proteinExistence type="predicted"/>
<dbReference type="PANTHER" id="PTHR22654:SF2">
    <property type="entry name" value="G PROTEIN PATHWAY SUPPRESSOR 2"/>
    <property type="match status" value="1"/>
</dbReference>